<evidence type="ECO:0000313" key="3">
    <source>
        <dbReference type="EMBL" id="OJT02650.1"/>
    </source>
</evidence>
<dbReference type="AlphaFoldDB" id="A0A1M2V4V6"/>
<dbReference type="Proteomes" id="UP000184267">
    <property type="component" value="Unassembled WGS sequence"/>
</dbReference>
<dbReference type="Pfam" id="PF21294">
    <property type="entry name" value="Polysacc_lyase_14"/>
    <property type="match status" value="1"/>
</dbReference>
<dbReference type="OMA" id="NGSDCFS"/>
<proteinExistence type="predicted"/>
<comment type="caution">
    <text evidence="3">The sequence shown here is derived from an EMBL/GenBank/DDBJ whole genome shotgun (WGS) entry which is preliminary data.</text>
</comment>
<dbReference type="EMBL" id="MNAD01001654">
    <property type="protein sequence ID" value="OJT02650.1"/>
    <property type="molecule type" value="Genomic_DNA"/>
</dbReference>
<dbReference type="OrthoDB" id="2395160at2759"/>
<accession>A0A1M2V4V6</accession>
<dbReference type="STRING" id="154538.A0A1M2V4V6"/>
<dbReference type="InterPro" id="IPR048958">
    <property type="entry name" value="Polysacc_lyase_14"/>
</dbReference>
<keyword evidence="4" id="KW-1185">Reference proteome</keyword>
<organism evidence="3 4">
    <name type="scientific">Trametes pubescens</name>
    <name type="common">White-rot fungus</name>
    <dbReference type="NCBI Taxonomy" id="154538"/>
    <lineage>
        <taxon>Eukaryota</taxon>
        <taxon>Fungi</taxon>
        <taxon>Dikarya</taxon>
        <taxon>Basidiomycota</taxon>
        <taxon>Agaricomycotina</taxon>
        <taxon>Agaricomycetes</taxon>
        <taxon>Polyporales</taxon>
        <taxon>Polyporaceae</taxon>
        <taxon>Trametes</taxon>
    </lineage>
</organism>
<evidence type="ECO:0000313" key="4">
    <source>
        <dbReference type="Proteomes" id="UP000184267"/>
    </source>
</evidence>
<dbReference type="PANTHER" id="PTHR40124:SF1">
    <property type="entry name" value="DISAGGREGATASE RELATED REPEAT PROTEIN"/>
    <property type="match status" value="1"/>
</dbReference>
<sequence length="352" mass="37121">MFSTALAVFTLLAATAAPAWSQQIADPTTLASIYSLTTSTSIPFPTATLSNSDAQSFIVSGWSLSKGKIQQGASNIAFVADPFPDKPAPTSTTNSTGPVLRVTYPSGQVGSETSGMQLYSLWNTSDGSTFQSMLVTYEVAFDSNFDFVKGGKLPGLRGGPDPDGCSGGSAANGSNCFSTRLMWRKEAAGEVYAYIPTPNNICSNSDFKCNSDGFGTSIDRSSFSFVAGQWNRVTLLVRLNQPLNTANGEVVLYYNNVKALDEQALQYRSNADITIGGLWFSTFFGGSDDSWAPPSTVNAYYRNLQLFGASAPSNLTGQTVSGAPRQAHSALSASMWGAAVVGFALASLGVVF</sequence>
<dbReference type="PANTHER" id="PTHR40124">
    <property type="match status" value="1"/>
</dbReference>
<gene>
    <name evidence="3" type="ORF">TRAPUB_6831</name>
</gene>
<evidence type="ECO:0000259" key="2">
    <source>
        <dbReference type="Pfam" id="PF21294"/>
    </source>
</evidence>
<feature type="domain" description="Polysaccharide lyase 14" evidence="2">
    <location>
        <begin position="93"/>
        <end position="304"/>
    </location>
</feature>
<name>A0A1M2V4V6_TRAPU</name>
<protein>
    <recommendedName>
        <fullName evidence="2">Polysaccharide lyase 14 domain-containing protein</fullName>
    </recommendedName>
</protein>
<feature type="chain" id="PRO_5012657113" description="Polysaccharide lyase 14 domain-containing protein" evidence="1">
    <location>
        <begin position="22"/>
        <end position="352"/>
    </location>
</feature>
<dbReference type="Gene3D" id="2.60.120.200">
    <property type="match status" value="1"/>
</dbReference>
<reference evidence="3 4" key="1">
    <citation type="submission" date="2016-10" db="EMBL/GenBank/DDBJ databases">
        <title>Genome sequence of the basidiomycete white-rot fungus Trametes pubescens.</title>
        <authorList>
            <person name="Makela M.R."/>
            <person name="Granchi Z."/>
            <person name="Peng M."/>
            <person name="De Vries R.P."/>
            <person name="Grigoriev I."/>
            <person name="Riley R."/>
            <person name="Hilden K."/>
        </authorList>
    </citation>
    <scope>NUCLEOTIDE SEQUENCE [LARGE SCALE GENOMIC DNA]</scope>
    <source>
        <strain evidence="3 4">FBCC735</strain>
    </source>
</reference>
<evidence type="ECO:0000256" key="1">
    <source>
        <dbReference type="SAM" id="SignalP"/>
    </source>
</evidence>
<keyword evidence="1" id="KW-0732">Signal</keyword>
<feature type="signal peptide" evidence="1">
    <location>
        <begin position="1"/>
        <end position="21"/>
    </location>
</feature>